<comment type="similarity">
    <text evidence="1">Belongs to the ParB family.</text>
</comment>
<dbReference type="SUPFAM" id="SSF110849">
    <property type="entry name" value="ParB/Sulfiredoxin"/>
    <property type="match status" value="1"/>
</dbReference>
<feature type="compositionally biased region" description="Acidic residues" evidence="2">
    <location>
        <begin position="559"/>
        <end position="573"/>
    </location>
</feature>
<feature type="domain" description="ParB-like N-terminal" evidence="3">
    <location>
        <begin position="4"/>
        <end position="104"/>
    </location>
</feature>
<dbReference type="NCBIfam" id="TIGR00180">
    <property type="entry name" value="parB_part"/>
    <property type="match status" value="1"/>
</dbReference>
<dbReference type="InterPro" id="IPR004437">
    <property type="entry name" value="ParB/RepB/Spo0J"/>
</dbReference>
<dbReference type="Gene3D" id="1.10.10.2830">
    <property type="match status" value="1"/>
</dbReference>
<name>A0ABT7FLB2_9RHOB</name>
<dbReference type="EMBL" id="JASNJE010000039">
    <property type="protein sequence ID" value="MDK3075509.1"/>
    <property type="molecule type" value="Genomic_DNA"/>
</dbReference>
<evidence type="ECO:0000259" key="3">
    <source>
        <dbReference type="SMART" id="SM00470"/>
    </source>
</evidence>
<dbReference type="SUPFAM" id="SSF109709">
    <property type="entry name" value="KorB DNA-binding domain-like"/>
    <property type="match status" value="1"/>
</dbReference>
<keyword evidence="5" id="KW-1185">Reference proteome</keyword>
<sequence length="573" mass="63630">MTIEMIALNKLQPTEGNPRKHFDQEKIEGLAQSILTDGLLQNFVAAKPDGRKRKYAIISGERRFRAMNLLIEQGHLPKDVTVPVEVREGLKEDDTKRIATVENVQRENLSPLEAANAIAALAEGGGKLEDIVSKTGLSVSTLRRRMALLNLSPTVTKAFTNGEITVSQAEALSVGNHDAQDDLLKDVIKGWCESADDIRDRLLGELPSLSMAIFDVNEYDGSFTKDLFGADDTTFFNDADQFYALQKKAATDLVREHDKTADWAELLEGRFEHWQFRKAEEGQSAGVIVCLFPEGKVEIHEGLLRRTIDTEVADTLKGKTKPTYASTVCEYIAMQKSAAVQAELVGNPRKAREIGVAQMLYEAAAHPCLRYLTDLGEDASHLVAINAEAGALCGLLGIEKQGATYYNLLSSARSVERAYDLVQPLSDDELMRLFAFLSAVTFGQRDVKSLDKYEHSIFNRVACDLSVDMREHWTPDLWFLSRRTAKQLGSVLREAAMTRLFGNGGGYKKSELVTAMVRYFKKVRGLAELADDQQKARDWLPEAMHFPAIDPDAPRGDKIEDEEDEADLLAEAA</sequence>
<dbReference type="SMART" id="SM00470">
    <property type="entry name" value="ParB"/>
    <property type="match status" value="1"/>
</dbReference>
<evidence type="ECO:0000313" key="5">
    <source>
        <dbReference type="Proteomes" id="UP001227126"/>
    </source>
</evidence>
<evidence type="ECO:0000313" key="4">
    <source>
        <dbReference type="EMBL" id="MDK3075509.1"/>
    </source>
</evidence>
<protein>
    <submittedName>
        <fullName evidence="4">ParB/RepB/Spo0J family partition protein</fullName>
    </submittedName>
</protein>
<gene>
    <name evidence="4" type="ORF">QO034_20750</name>
</gene>
<feature type="region of interest" description="Disordered" evidence="2">
    <location>
        <begin position="548"/>
        <end position="573"/>
    </location>
</feature>
<dbReference type="CDD" id="cd16406">
    <property type="entry name" value="ParB_N_like"/>
    <property type="match status" value="1"/>
</dbReference>
<dbReference type="Pfam" id="PF17762">
    <property type="entry name" value="HTH_ParB"/>
    <property type="match status" value="1"/>
</dbReference>
<proteinExistence type="inferred from homology"/>
<dbReference type="Proteomes" id="UP001227126">
    <property type="component" value="Unassembled WGS sequence"/>
</dbReference>
<dbReference type="RefSeq" id="WP_284487435.1">
    <property type="nucleotide sequence ID" value="NZ_JASNJE010000039.1"/>
</dbReference>
<organism evidence="4 5">
    <name type="scientific">Sedimentitalea xiamensis</name>
    <dbReference type="NCBI Taxonomy" id="3050037"/>
    <lineage>
        <taxon>Bacteria</taxon>
        <taxon>Pseudomonadati</taxon>
        <taxon>Pseudomonadota</taxon>
        <taxon>Alphaproteobacteria</taxon>
        <taxon>Rhodobacterales</taxon>
        <taxon>Paracoccaceae</taxon>
        <taxon>Sedimentitalea</taxon>
    </lineage>
</organism>
<dbReference type="InterPro" id="IPR041468">
    <property type="entry name" value="HTH_ParB/Spo0J"/>
</dbReference>
<dbReference type="Gene3D" id="3.90.1530.30">
    <property type="match status" value="1"/>
</dbReference>
<reference evidence="4 5" key="1">
    <citation type="submission" date="2023-05" db="EMBL/GenBank/DDBJ databases">
        <title>Sedimentitalea sp. nov. JM2-8.</title>
        <authorList>
            <person name="Huang J."/>
        </authorList>
    </citation>
    <scope>NUCLEOTIDE SEQUENCE [LARGE SCALE GENOMIC DNA]</scope>
    <source>
        <strain evidence="4 5">JM2-8</strain>
    </source>
</reference>
<dbReference type="InterPro" id="IPR036086">
    <property type="entry name" value="ParB/Sulfiredoxin_sf"/>
</dbReference>
<dbReference type="PANTHER" id="PTHR33375">
    <property type="entry name" value="CHROMOSOME-PARTITIONING PROTEIN PARB-RELATED"/>
    <property type="match status" value="1"/>
</dbReference>
<evidence type="ECO:0000256" key="2">
    <source>
        <dbReference type="SAM" id="MobiDB-lite"/>
    </source>
</evidence>
<dbReference type="Pfam" id="PF02195">
    <property type="entry name" value="ParB_N"/>
    <property type="match status" value="1"/>
</dbReference>
<comment type="caution">
    <text evidence="4">The sequence shown here is derived from an EMBL/GenBank/DDBJ whole genome shotgun (WGS) entry which is preliminary data.</text>
</comment>
<dbReference type="InterPro" id="IPR003115">
    <property type="entry name" value="ParB_N"/>
</dbReference>
<accession>A0ABT7FLB2</accession>
<dbReference type="InterPro" id="IPR050336">
    <property type="entry name" value="Chromosome_partition/occlusion"/>
</dbReference>
<evidence type="ECO:0000256" key="1">
    <source>
        <dbReference type="ARBA" id="ARBA00006295"/>
    </source>
</evidence>
<dbReference type="PANTHER" id="PTHR33375:SF7">
    <property type="entry name" value="CHROMOSOME 2-PARTITIONING PROTEIN PARB-RELATED"/>
    <property type="match status" value="1"/>
</dbReference>